<dbReference type="OrthoDB" id="10464841at2759"/>
<name>A2FVK8_TRIV3</name>
<keyword evidence="2" id="KW-1185">Reference proteome</keyword>
<protein>
    <submittedName>
        <fullName evidence="1">Uncharacterized protein</fullName>
    </submittedName>
</protein>
<dbReference type="InParanoid" id="A2FVK8"/>
<dbReference type="KEGG" id="tva:4748744"/>
<dbReference type="VEuPathDB" id="TrichDB:TVAG_144740"/>
<proteinExistence type="predicted"/>
<gene>
    <name evidence="1" type="ORF">TVAG_144740</name>
</gene>
<sequence length="221" mass="25646">MEEGEVDNGFLVHIFAGSHSPCEISVLRKICMKYGLTQWDLMTGYLPWRQRASLRTTICRLLRKQAISEYDNIRADPIAIQKDNEDLINNPEKLKESGYILKGGLLVSTKWDRTNSEWERVRKENTQKYEISKEEAETINIPSVISVDYMRQQCFRRRQSLLLYRAALLAEIARREGREPDNLNVDELQIRSGCDVVIPKAKTTLESDPAINDIFYTPEYD</sequence>
<dbReference type="PANTHER" id="PTHR41733">
    <property type="entry name" value="UBIQUITIN-ASSOCIATED/TRANSLATION ELONGATION FACTOR EF1B, N-TERMINAL, EUKARYOTE"/>
    <property type="match status" value="1"/>
</dbReference>
<evidence type="ECO:0000313" key="1">
    <source>
        <dbReference type="EMBL" id="EAX91052.1"/>
    </source>
</evidence>
<reference evidence="1" key="2">
    <citation type="journal article" date="2007" name="Science">
        <title>Draft genome sequence of the sexually transmitted pathogen Trichomonas vaginalis.</title>
        <authorList>
            <person name="Carlton J.M."/>
            <person name="Hirt R.P."/>
            <person name="Silva J.C."/>
            <person name="Delcher A.L."/>
            <person name="Schatz M."/>
            <person name="Zhao Q."/>
            <person name="Wortman J.R."/>
            <person name="Bidwell S.L."/>
            <person name="Alsmark U.C.M."/>
            <person name="Besteiro S."/>
            <person name="Sicheritz-Ponten T."/>
            <person name="Noel C.J."/>
            <person name="Dacks J.B."/>
            <person name="Foster P.G."/>
            <person name="Simillion C."/>
            <person name="Van de Peer Y."/>
            <person name="Miranda-Saavedra D."/>
            <person name="Barton G.J."/>
            <person name="Westrop G.D."/>
            <person name="Mueller S."/>
            <person name="Dessi D."/>
            <person name="Fiori P.L."/>
            <person name="Ren Q."/>
            <person name="Paulsen I."/>
            <person name="Zhang H."/>
            <person name="Bastida-Corcuera F.D."/>
            <person name="Simoes-Barbosa A."/>
            <person name="Brown M.T."/>
            <person name="Hayes R.D."/>
            <person name="Mukherjee M."/>
            <person name="Okumura C.Y."/>
            <person name="Schneider R."/>
            <person name="Smith A.J."/>
            <person name="Vanacova S."/>
            <person name="Villalvazo M."/>
            <person name="Haas B.J."/>
            <person name="Pertea M."/>
            <person name="Feldblyum T.V."/>
            <person name="Utterback T.R."/>
            <person name="Shu C.L."/>
            <person name="Osoegawa K."/>
            <person name="de Jong P.J."/>
            <person name="Hrdy I."/>
            <person name="Horvathova L."/>
            <person name="Zubacova Z."/>
            <person name="Dolezal P."/>
            <person name="Malik S.B."/>
            <person name="Logsdon J.M. Jr."/>
            <person name="Henze K."/>
            <person name="Gupta A."/>
            <person name="Wang C.C."/>
            <person name="Dunne R.L."/>
            <person name="Upcroft J.A."/>
            <person name="Upcroft P."/>
            <person name="White O."/>
            <person name="Salzberg S.L."/>
            <person name="Tang P."/>
            <person name="Chiu C.-H."/>
            <person name="Lee Y.-S."/>
            <person name="Embley T.M."/>
            <person name="Coombs G.H."/>
            <person name="Mottram J.C."/>
            <person name="Tachezy J."/>
            <person name="Fraser-Liggett C.M."/>
            <person name="Johnson P.J."/>
        </authorList>
    </citation>
    <scope>NUCLEOTIDE SEQUENCE [LARGE SCALE GENOMIC DNA]</scope>
    <source>
        <strain evidence="1">G3</strain>
    </source>
</reference>
<accession>A2FVK8</accession>
<dbReference type="AlphaFoldDB" id="A2FVK8"/>
<dbReference type="RefSeq" id="XP_001303982.1">
    <property type="nucleotide sequence ID" value="XM_001303981.1"/>
</dbReference>
<dbReference type="VEuPathDB" id="TrichDB:TVAGG3_0745830"/>
<evidence type="ECO:0000313" key="2">
    <source>
        <dbReference type="Proteomes" id="UP000001542"/>
    </source>
</evidence>
<dbReference type="STRING" id="5722.A2FVK8"/>
<dbReference type="EMBL" id="DS114061">
    <property type="protein sequence ID" value="EAX91052.1"/>
    <property type="molecule type" value="Genomic_DNA"/>
</dbReference>
<organism evidence="1 2">
    <name type="scientific">Trichomonas vaginalis (strain ATCC PRA-98 / G3)</name>
    <dbReference type="NCBI Taxonomy" id="412133"/>
    <lineage>
        <taxon>Eukaryota</taxon>
        <taxon>Metamonada</taxon>
        <taxon>Parabasalia</taxon>
        <taxon>Trichomonadida</taxon>
        <taxon>Trichomonadidae</taxon>
        <taxon>Trichomonas</taxon>
    </lineage>
</organism>
<dbReference type="Proteomes" id="UP000001542">
    <property type="component" value="Unassembled WGS sequence"/>
</dbReference>
<reference evidence="1" key="1">
    <citation type="submission" date="2006-10" db="EMBL/GenBank/DDBJ databases">
        <authorList>
            <person name="Amadeo P."/>
            <person name="Zhao Q."/>
            <person name="Wortman J."/>
            <person name="Fraser-Liggett C."/>
            <person name="Carlton J."/>
        </authorList>
    </citation>
    <scope>NUCLEOTIDE SEQUENCE</scope>
    <source>
        <strain evidence="1">G3</strain>
    </source>
</reference>
<dbReference type="PANTHER" id="PTHR41733:SF1">
    <property type="entry name" value="CHROMOSOME UNDETERMINED SCAFFOLD_30, WHOLE GENOME SHOTGUN SEQUENCE"/>
    <property type="match status" value="1"/>
</dbReference>